<dbReference type="SMART" id="SM00248">
    <property type="entry name" value="ANK"/>
    <property type="match status" value="4"/>
</dbReference>
<feature type="repeat" description="ANK" evidence="3">
    <location>
        <begin position="276"/>
        <end position="308"/>
    </location>
</feature>
<feature type="repeat" description="ANK" evidence="3">
    <location>
        <begin position="375"/>
        <end position="407"/>
    </location>
</feature>
<gene>
    <name evidence="5" type="ORF">BDV34DRAFT_194199</name>
</gene>
<dbReference type="PANTHER" id="PTHR24193:SF121">
    <property type="entry name" value="ADA2A-CONTAINING COMPLEX COMPONENT 3, ISOFORM D"/>
    <property type="match status" value="1"/>
</dbReference>
<dbReference type="SUPFAM" id="SSF48403">
    <property type="entry name" value="Ankyrin repeat"/>
    <property type="match status" value="1"/>
</dbReference>
<dbReference type="InterPro" id="IPR036770">
    <property type="entry name" value="Ankyrin_rpt-contain_sf"/>
</dbReference>
<sequence>MSLSDHKGMIERLYVEEDRTLNDVMAVVENTYGLRASKDTYKRWLKKWGLRKNIKSEVWTWANHRIGKRKAGETSKRTDIHFNGARIDEKLVQKEISRHVSTTDRLRAIAASPATPEGYSIATPGSHSEEDTVAATPGPGESIAFCNANEIKLLAEIMQNCGSFISSLGQWGVKISQGRLLFSDSSITEQIITGMWHLETYPDRTTHLLPTIGLEILHLTYKDDLTGIQQRLRHLPIDIFEDVTHMARFIAAAKGCRRAAEALFTTELHVHSRDLKGQTCLHVAVAQNHFDMASFLIAQQADVNSRRKDGQTVWTQICASAQHERVSQLLINSGADVNATVNSLNWLYLSASGGNISDVRLLLQRGMNPSIQAPHGRTPLHSAAWNGHTEVVKLLVEAGADVNSVTELGHTPLSLVIDKSNEIGEYLKQHGAVVKLPYYWWI</sequence>
<organism evidence="5 6">
    <name type="scientific">Aspergillus parasiticus</name>
    <dbReference type="NCBI Taxonomy" id="5067"/>
    <lineage>
        <taxon>Eukaryota</taxon>
        <taxon>Fungi</taxon>
        <taxon>Dikarya</taxon>
        <taxon>Ascomycota</taxon>
        <taxon>Pezizomycotina</taxon>
        <taxon>Eurotiomycetes</taxon>
        <taxon>Eurotiomycetidae</taxon>
        <taxon>Eurotiales</taxon>
        <taxon>Aspergillaceae</taxon>
        <taxon>Aspergillus</taxon>
        <taxon>Aspergillus subgen. Circumdati</taxon>
    </lineage>
</organism>
<evidence type="ECO:0000256" key="2">
    <source>
        <dbReference type="ARBA" id="ARBA00023043"/>
    </source>
</evidence>
<dbReference type="PROSITE" id="PS50297">
    <property type="entry name" value="ANK_REP_REGION"/>
    <property type="match status" value="2"/>
</dbReference>
<keyword evidence="2 3" id="KW-0040">ANK repeat</keyword>
<protein>
    <submittedName>
        <fullName evidence="5">Ankyrin</fullName>
    </submittedName>
</protein>
<dbReference type="PANTHER" id="PTHR24193">
    <property type="entry name" value="ANKYRIN REPEAT PROTEIN"/>
    <property type="match status" value="1"/>
</dbReference>
<dbReference type="OMA" id="TVWTQIC"/>
<evidence type="ECO:0000313" key="6">
    <source>
        <dbReference type="Proteomes" id="UP000326532"/>
    </source>
</evidence>
<evidence type="ECO:0000313" key="5">
    <source>
        <dbReference type="EMBL" id="KAB8206326.1"/>
    </source>
</evidence>
<dbReference type="InterPro" id="IPR002110">
    <property type="entry name" value="Ankyrin_rpt"/>
</dbReference>
<dbReference type="GO" id="GO:0000976">
    <property type="term" value="F:transcription cis-regulatory region binding"/>
    <property type="evidence" value="ECO:0007669"/>
    <property type="project" value="TreeGrafter"/>
</dbReference>
<dbReference type="EMBL" id="ML734964">
    <property type="protein sequence ID" value="KAB8206326.1"/>
    <property type="molecule type" value="Genomic_DNA"/>
</dbReference>
<dbReference type="InterPro" id="IPR025676">
    <property type="entry name" value="Clr5_dom"/>
</dbReference>
<evidence type="ECO:0000259" key="4">
    <source>
        <dbReference type="Pfam" id="PF14420"/>
    </source>
</evidence>
<dbReference type="GO" id="GO:0045944">
    <property type="term" value="P:positive regulation of transcription by RNA polymerase II"/>
    <property type="evidence" value="ECO:0007669"/>
    <property type="project" value="TreeGrafter"/>
</dbReference>
<dbReference type="Pfam" id="PF12796">
    <property type="entry name" value="Ank_2"/>
    <property type="match status" value="2"/>
</dbReference>
<reference evidence="5 6" key="1">
    <citation type="submission" date="2019-04" db="EMBL/GenBank/DDBJ databases">
        <title>Fungal friends and foes A comparative genomics study of 23 Aspergillus species from section Flavi.</title>
        <authorList>
            <consortium name="DOE Joint Genome Institute"/>
            <person name="Kjaerbolling I."/>
            <person name="Vesth T.C."/>
            <person name="Frisvad J.C."/>
            <person name="Nybo J.L."/>
            <person name="Theobald S."/>
            <person name="Kildgaard S."/>
            <person name="Petersen T.I."/>
            <person name="Kuo A."/>
            <person name="Sato A."/>
            <person name="Lyhne E.K."/>
            <person name="Kogle M.E."/>
            <person name="Wiebenga A."/>
            <person name="Kun R.S."/>
            <person name="Lubbers R.J."/>
            <person name="Makela M.R."/>
            <person name="Barry K."/>
            <person name="Chovatia M."/>
            <person name="Clum A."/>
            <person name="Daum C."/>
            <person name="Haridas S."/>
            <person name="He G."/>
            <person name="LaButti K."/>
            <person name="Lipzen A."/>
            <person name="Mondo S."/>
            <person name="Pangilinan J."/>
            <person name="Riley R."/>
            <person name="Salamov A."/>
            <person name="Simmons B.A."/>
            <person name="Magnuson J.K."/>
            <person name="Henrissat B."/>
            <person name="Mortensen U.H."/>
            <person name="Larsen T.O."/>
            <person name="De vries R.P."/>
            <person name="Grigoriev I.V."/>
            <person name="Machida M."/>
            <person name="Baker S.E."/>
            <person name="Andersen M.R."/>
        </authorList>
    </citation>
    <scope>NUCLEOTIDE SEQUENCE [LARGE SCALE GENOMIC DNA]</scope>
    <source>
        <strain evidence="5 6">CBS 117618</strain>
    </source>
</reference>
<dbReference type="VEuPathDB" id="FungiDB:BDV34DRAFT_194199"/>
<evidence type="ECO:0000256" key="3">
    <source>
        <dbReference type="PROSITE-ProRule" id="PRU00023"/>
    </source>
</evidence>
<dbReference type="AlphaFoldDB" id="A0A5N6DMH3"/>
<dbReference type="PRINTS" id="PR01415">
    <property type="entry name" value="ANKYRIN"/>
</dbReference>
<feature type="domain" description="Clr5" evidence="4">
    <location>
        <begin position="4"/>
        <end position="52"/>
    </location>
</feature>
<proteinExistence type="predicted"/>
<keyword evidence="6" id="KW-1185">Reference proteome</keyword>
<dbReference type="Pfam" id="PF14420">
    <property type="entry name" value="Clr5"/>
    <property type="match status" value="1"/>
</dbReference>
<dbReference type="Proteomes" id="UP000326532">
    <property type="component" value="Unassembled WGS sequence"/>
</dbReference>
<keyword evidence="1" id="KW-0677">Repeat</keyword>
<dbReference type="GO" id="GO:0005634">
    <property type="term" value="C:nucleus"/>
    <property type="evidence" value="ECO:0007669"/>
    <property type="project" value="TreeGrafter"/>
</dbReference>
<dbReference type="PROSITE" id="PS50088">
    <property type="entry name" value="ANK_REPEAT"/>
    <property type="match status" value="2"/>
</dbReference>
<dbReference type="Gene3D" id="1.25.40.20">
    <property type="entry name" value="Ankyrin repeat-containing domain"/>
    <property type="match status" value="2"/>
</dbReference>
<name>A0A5N6DMH3_ASPPA</name>
<dbReference type="InterPro" id="IPR050663">
    <property type="entry name" value="Ankyrin-SOCS_Box"/>
</dbReference>
<accession>A0A5N6DMH3</accession>
<evidence type="ECO:0000256" key="1">
    <source>
        <dbReference type="ARBA" id="ARBA00022737"/>
    </source>
</evidence>